<dbReference type="Proteomes" id="UP000558488">
    <property type="component" value="Unassembled WGS sequence"/>
</dbReference>
<evidence type="ECO:0000256" key="15">
    <source>
        <dbReference type="ARBA" id="ARBA00022989"/>
    </source>
</evidence>
<dbReference type="GO" id="GO:0004364">
    <property type="term" value="F:glutathione transferase activity"/>
    <property type="evidence" value="ECO:0007669"/>
    <property type="project" value="UniProtKB-EC"/>
</dbReference>
<keyword evidence="15 31" id="KW-1133">Transmembrane helix</keyword>
<evidence type="ECO:0000256" key="29">
    <source>
        <dbReference type="ARBA" id="ARBA00054772"/>
    </source>
</evidence>
<proteinExistence type="inferred from homology"/>
<keyword evidence="13 31" id="KW-0812">Transmembrane</keyword>
<sequence>MESAHWLPHQLAGNRSTRPARTGVMLQRKEERAVSWETKPQASSDWLLGAGSRSPPRWASAREGLRSLRESSPVPVRPFLDPAHTPCSRGRGDLTRSHSKAFWVFAVFNHPFPHPWLSSAPRGRPPPWRASAHLFGSSCRHLPGRGLRAPGVTARAAASPCGETERKEEEDPAPAAAAARMPAPALAQSGQVLPAFLLCSTLLVIKMYVVAVITGQVRLRKKAFANPEDALRHGGPQYCREDHDVERCLRAHRNDMETIYPFLFLGLVYSFLQPNPVVARLHFLLVFLGRMVHTVAYLGKLRAPIRSLAYTLAQLPCASMALQIVWEAARHL</sequence>
<evidence type="ECO:0000256" key="21">
    <source>
        <dbReference type="ARBA" id="ARBA00023931"/>
    </source>
</evidence>
<keyword evidence="17" id="KW-0443">Lipid metabolism</keyword>
<evidence type="ECO:0000313" key="33">
    <source>
        <dbReference type="Proteomes" id="UP000558488"/>
    </source>
</evidence>
<evidence type="ECO:0000256" key="8">
    <source>
        <dbReference type="ARBA" id="ARBA00022490"/>
    </source>
</evidence>
<evidence type="ECO:0000256" key="10">
    <source>
        <dbReference type="ARBA" id="ARBA00022516"/>
    </source>
</evidence>
<dbReference type="Gene3D" id="1.20.120.550">
    <property type="entry name" value="Membrane associated eicosanoid/glutathione metabolism-like domain"/>
    <property type="match status" value="1"/>
</dbReference>
<dbReference type="GO" id="GO:0016491">
    <property type="term" value="F:oxidoreductase activity"/>
    <property type="evidence" value="ECO:0007669"/>
    <property type="project" value="UniProtKB-KW"/>
</dbReference>
<comment type="pathway">
    <text evidence="4">Lipid metabolism; prostaglandin biosynthesis.</text>
</comment>
<keyword evidence="10" id="KW-0444">Lipid biosynthesis</keyword>
<dbReference type="GO" id="GO:0050220">
    <property type="term" value="F:prostaglandin-E synthase activity"/>
    <property type="evidence" value="ECO:0007669"/>
    <property type="project" value="UniProtKB-EC"/>
</dbReference>
<dbReference type="PANTHER" id="PTHR10689">
    <property type="entry name" value="MICROSOMAL GLUTATHIONE S-TRANSFERASE 1"/>
    <property type="match status" value="1"/>
</dbReference>
<dbReference type="InterPro" id="IPR001129">
    <property type="entry name" value="Membr-assoc_MAPEG"/>
</dbReference>
<evidence type="ECO:0000256" key="18">
    <source>
        <dbReference type="ARBA" id="ARBA00023136"/>
    </source>
</evidence>
<feature type="region of interest" description="Disordered" evidence="30">
    <location>
        <begin position="1"/>
        <end position="20"/>
    </location>
</feature>
<keyword evidence="14" id="KW-0276">Fatty acid metabolism</keyword>
<dbReference type="GO" id="GO:0001516">
    <property type="term" value="P:prostaglandin biosynthetic process"/>
    <property type="evidence" value="ECO:0007669"/>
    <property type="project" value="UniProtKB-KW"/>
</dbReference>
<evidence type="ECO:0000256" key="23">
    <source>
        <dbReference type="ARBA" id="ARBA00036805"/>
    </source>
</evidence>
<dbReference type="EC" id="2.5.1.18" evidence="7"/>
<name>A0A7J7S4H2_PIPKU</name>
<evidence type="ECO:0000256" key="17">
    <source>
        <dbReference type="ARBA" id="ARBA00023098"/>
    </source>
</evidence>
<comment type="catalytic activity">
    <reaction evidence="24">
        <text>(5S)-hydroperoxy-(6E,8Z,11Z,14Z)-eicosatetraenoate + 2 glutathione = (5S)-hydroxy-(6E,8Z,11Z,14Z)-eicosatetraenoate + glutathione disulfide + H2O</text>
        <dbReference type="Rhea" id="RHEA:48620"/>
        <dbReference type="ChEBI" id="CHEBI:15377"/>
        <dbReference type="ChEBI" id="CHEBI:57450"/>
        <dbReference type="ChEBI" id="CHEBI:57925"/>
        <dbReference type="ChEBI" id="CHEBI:58297"/>
        <dbReference type="ChEBI" id="CHEBI:90632"/>
    </reaction>
</comment>
<dbReference type="EMBL" id="JACAGB010000053">
    <property type="protein sequence ID" value="KAF6283137.1"/>
    <property type="molecule type" value="Genomic_DNA"/>
</dbReference>
<keyword evidence="9" id="KW-0644">Prostaglandin metabolism</keyword>
<feature type="region of interest" description="Disordered" evidence="30">
    <location>
        <begin position="153"/>
        <end position="177"/>
    </location>
</feature>
<feature type="transmembrane region" description="Helical" evidence="31">
    <location>
        <begin position="192"/>
        <end position="213"/>
    </location>
</feature>
<feature type="transmembrane region" description="Helical" evidence="31">
    <location>
        <begin position="256"/>
        <end position="272"/>
    </location>
</feature>
<comment type="catalytic activity">
    <reaction evidence="22">
        <text>prostaglandin G2 = (15S)-15-hydroperoxy-prostaglandin E2</text>
        <dbReference type="Rhea" id="RHEA:64364"/>
        <dbReference type="ChEBI" id="CHEBI:82629"/>
        <dbReference type="ChEBI" id="CHEBI:152564"/>
    </reaction>
    <physiologicalReaction direction="left-to-right" evidence="22">
        <dbReference type="Rhea" id="RHEA:64365"/>
    </physiologicalReaction>
</comment>
<evidence type="ECO:0000256" key="16">
    <source>
        <dbReference type="ARBA" id="ARBA00023002"/>
    </source>
</evidence>
<keyword evidence="20" id="KW-0413">Isomerase</keyword>
<dbReference type="GO" id="GO:0016020">
    <property type="term" value="C:membrane"/>
    <property type="evidence" value="ECO:0007669"/>
    <property type="project" value="UniProtKB-SubCell"/>
</dbReference>
<comment type="catalytic activity">
    <reaction evidence="23">
        <text>2-glyceryl-prostaglandin H2 = 2-glyceryl-prostaglandin E2</text>
        <dbReference type="Rhea" id="RHEA:53324"/>
        <dbReference type="ChEBI" id="CHEBI:85166"/>
        <dbReference type="ChEBI" id="CHEBI:137172"/>
    </reaction>
    <physiologicalReaction direction="left-to-right" evidence="23">
        <dbReference type="Rhea" id="RHEA:53325"/>
    </physiologicalReaction>
</comment>
<keyword evidence="11" id="KW-0643">Prostaglandin biosynthesis</keyword>
<evidence type="ECO:0000256" key="4">
    <source>
        <dbReference type="ARBA" id="ARBA00004702"/>
    </source>
</evidence>
<dbReference type="InterPro" id="IPR040162">
    <property type="entry name" value="MGST1-like"/>
</dbReference>
<evidence type="ECO:0000256" key="2">
    <source>
        <dbReference type="ARBA" id="ARBA00004141"/>
    </source>
</evidence>
<evidence type="ECO:0000256" key="26">
    <source>
        <dbReference type="ARBA" id="ARBA00041613"/>
    </source>
</evidence>
<gene>
    <name evidence="32" type="ORF">mPipKuh1_014318</name>
</gene>
<evidence type="ECO:0000313" key="32">
    <source>
        <dbReference type="EMBL" id="KAF6283137.1"/>
    </source>
</evidence>
<evidence type="ECO:0000256" key="13">
    <source>
        <dbReference type="ARBA" id="ARBA00022692"/>
    </source>
</evidence>
<evidence type="ECO:0000256" key="5">
    <source>
        <dbReference type="ARBA" id="ARBA00010459"/>
    </source>
</evidence>
<keyword evidence="33" id="KW-1185">Reference proteome</keyword>
<dbReference type="EC" id="5.3.99.3" evidence="6"/>
<organism evidence="32 33">
    <name type="scientific">Pipistrellus kuhlii</name>
    <name type="common">Kuhl's pipistrelle</name>
    <dbReference type="NCBI Taxonomy" id="59472"/>
    <lineage>
        <taxon>Eukaryota</taxon>
        <taxon>Metazoa</taxon>
        <taxon>Chordata</taxon>
        <taxon>Craniata</taxon>
        <taxon>Vertebrata</taxon>
        <taxon>Euteleostomi</taxon>
        <taxon>Mammalia</taxon>
        <taxon>Eutheria</taxon>
        <taxon>Laurasiatheria</taxon>
        <taxon>Chiroptera</taxon>
        <taxon>Yangochiroptera</taxon>
        <taxon>Vespertilionidae</taxon>
        <taxon>Pipistrellus</taxon>
    </lineage>
</organism>
<dbReference type="Pfam" id="PF01124">
    <property type="entry name" value="MAPEG"/>
    <property type="match status" value="1"/>
</dbReference>
<reference evidence="32 33" key="1">
    <citation type="journal article" date="2020" name="Nature">
        <title>Six reference-quality genomes reveal evolution of bat adaptations.</title>
        <authorList>
            <person name="Jebb D."/>
            <person name="Huang Z."/>
            <person name="Pippel M."/>
            <person name="Hughes G.M."/>
            <person name="Lavrichenko K."/>
            <person name="Devanna P."/>
            <person name="Winkler S."/>
            <person name="Jermiin L.S."/>
            <person name="Skirmuntt E.C."/>
            <person name="Katzourakis A."/>
            <person name="Burkitt-Gray L."/>
            <person name="Ray D.A."/>
            <person name="Sullivan K.A.M."/>
            <person name="Roscito J.G."/>
            <person name="Kirilenko B.M."/>
            <person name="Davalos L.M."/>
            <person name="Corthals A.P."/>
            <person name="Power M.L."/>
            <person name="Jones G."/>
            <person name="Ransome R.D."/>
            <person name="Dechmann D.K.N."/>
            <person name="Locatelli A.G."/>
            <person name="Puechmaille S.J."/>
            <person name="Fedrigo O."/>
            <person name="Jarvis E.D."/>
            <person name="Hiller M."/>
            <person name="Vernes S.C."/>
            <person name="Myers E.W."/>
            <person name="Teeling E.C."/>
        </authorList>
    </citation>
    <scope>NUCLEOTIDE SEQUENCE [LARGE SCALE GENOMIC DNA]</scope>
    <source>
        <strain evidence="32">MPipKuh1</strain>
        <tissue evidence="32">Flight muscle</tissue>
    </source>
</reference>
<evidence type="ECO:0000256" key="1">
    <source>
        <dbReference type="ARBA" id="ARBA00001955"/>
    </source>
</evidence>
<evidence type="ECO:0000256" key="3">
    <source>
        <dbReference type="ARBA" id="ARBA00004556"/>
    </source>
</evidence>
<evidence type="ECO:0000256" key="7">
    <source>
        <dbReference type="ARBA" id="ARBA00012452"/>
    </source>
</evidence>
<comment type="catalytic activity">
    <reaction evidence="21">
        <text>prostaglandin H2 = prostaglandin E2</text>
        <dbReference type="Rhea" id="RHEA:12893"/>
        <dbReference type="ChEBI" id="CHEBI:57405"/>
        <dbReference type="ChEBI" id="CHEBI:606564"/>
        <dbReference type="EC" id="5.3.99.3"/>
    </reaction>
    <physiologicalReaction direction="left-to-right" evidence="21">
        <dbReference type="Rhea" id="RHEA:12894"/>
    </physiologicalReaction>
</comment>
<keyword evidence="8" id="KW-0963">Cytoplasm</keyword>
<dbReference type="PANTHER" id="PTHR10689:SF9">
    <property type="entry name" value="PROSTAGLANDIN E SYNTHASE"/>
    <property type="match status" value="1"/>
</dbReference>
<keyword evidence="19" id="KW-0275">Fatty acid biosynthesis</keyword>
<evidence type="ECO:0000256" key="20">
    <source>
        <dbReference type="ARBA" id="ARBA00023235"/>
    </source>
</evidence>
<evidence type="ECO:0000256" key="14">
    <source>
        <dbReference type="ARBA" id="ARBA00022832"/>
    </source>
</evidence>
<evidence type="ECO:0000256" key="11">
    <source>
        <dbReference type="ARBA" id="ARBA00022585"/>
    </source>
</evidence>
<comment type="function">
    <text evidence="29">Terminal enzyme of the cyclooxygenase (COX)-2-mediated prostaglandin E2 (PGE2) biosynthetic pathway. Catalyzes the glutathione-dependent oxidoreduction of prostaglandin endoperoxide H2 (PGH2) to prostaglandin E2 (PGE2) in response to inflammatory stimuli. Plays a key role in inflammation response, fever and pain. Also catalyzes the oxidoreduction of endocannabinoids into prostaglandin glycerol esters and PGG2 into 15-hydroperoxy-PGE2. In addition, displays low glutathione transferase and glutathione-dependent peroxidase activities, toward 1-chloro-2,4-dinitrobenzene and 5-hydroperoxyicosatetraenoic acid (5-HPETE), respectively.</text>
</comment>
<evidence type="ECO:0000256" key="27">
    <source>
        <dbReference type="ARBA" id="ARBA00042011"/>
    </source>
</evidence>
<evidence type="ECO:0000256" key="19">
    <source>
        <dbReference type="ARBA" id="ARBA00023160"/>
    </source>
</evidence>
<dbReference type="InterPro" id="IPR023352">
    <property type="entry name" value="MAPEG-like_dom_sf"/>
</dbReference>
<comment type="subcellular location">
    <subcellularLocation>
        <location evidence="3">Cytoplasm</location>
        <location evidence="3">Perinuclear region</location>
    </subcellularLocation>
    <subcellularLocation>
        <location evidence="2">Membrane</location>
        <topology evidence="2">Multi-pass membrane protein</topology>
    </subcellularLocation>
</comment>
<protein>
    <recommendedName>
        <fullName evidence="25">Prostaglandin E synthase</fullName>
        <ecNumber evidence="7">2.5.1.18</ecNumber>
        <ecNumber evidence="6">5.3.99.3</ecNumber>
    </recommendedName>
    <alternativeName>
        <fullName evidence="28">Glutathione peroxidase PTGES</fullName>
    </alternativeName>
    <alternativeName>
        <fullName evidence="27">Glutathione transferase PTGES</fullName>
    </alternativeName>
    <alternativeName>
        <fullName evidence="26">Microsomal prostaglandin E synthase 1</fullName>
    </alternativeName>
</protein>
<dbReference type="SUPFAM" id="SSF161084">
    <property type="entry name" value="MAPEG domain-like"/>
    <property type="match status" value="1"/>
</dbReference>
<evidence type="ECO:0000256" key="31">
    <source>
        <dbReference type="SAM" id="Phobius"/>
    </source>
</evidence>
<evidence type="ECO:0000256" key="28">
    <source>
        <dbReference type="ARBA" id="ARBA00042173"/>
    </source>
</evidence>
<accession>A0A7J7S4H2</accession>
<keyword evidence="16" id="KW-0560">Oxidoreductase</keyword>
<keyword evidence="12" id="KW-0808">Transferase</keyword>
<evidence type="ECO:0000256" key="25">
    <source>
        <dbReference type="ARBA" id="ARBA00039926"/>
    </source>
</evidence>
<evidence type="ECO:0000256" key="24">
    <source>
        <dbReference type="ARBA" id="ARBA00036848"/>
    </source>
</evidence>
<dbReference type="AlphaFoldDB" id="A0A7J7S4H2"/>
<evidence type="ECO:0000256" key="12">
    <source>
        <dbReference type="ARBA" id="ARBA00022679"/>
    </source>
</evidence>
<comment type="similarity">
    <text evidence="5">Belongs to the MAPEG family.</text>
</comment>
<dbReference type="FunFam" id="1.20.120.550:FF:000002">
    <property type="entry name" value="Microsomal glutathione S-transferase 1"/>
    <property type="match status" value="1"/>
</dbReference>
<evidence type="ECO:0000256" key="30">
    <source>
        <dbReference type="SAM" id="MobiDB-lite"/>
    </source>
</evidence>
<keyword evidence="18 31" id="KW-0472">Membrane</keyword>
<comment type="cofactor">
    <cofactor evidence="1">
        <name>glutathione</name>
        <dbReference type="ChEBI" id="CHEBI:57925"/>
    </cofactor>
</comment>
<dbReference type="GO" id="GO:0048471">
    <property type="term" value="C:perinuclear region of cytoplasm"/>
    <property type="evidence" value="ECO:0007669"/>
    <property type="project" value="UniProtKB-SubCell"/>
</dbReference>
<evidence type="ECO:0000256" key="9">
    <source>
        <dbReference type="ARBA" id="ARBA00022501"/>
    </source>
</evidence>
<comment type="caution">
    <text evidence="32">The sequence shown here is derived from an EMBL/GenBank/DDBJ whole genome shotgun (WGS) entry which is preliminary data.</text>
</comment>
<evidence type="ECO:0000256" key="6">
    <source>
        <dbReference type="ARBA" id="ARBA00012203"/>
    </source>
</evidence>
<evidence type="ECO:0000256" key="22">
    <source>
        <dbReference type="ARBA" id="ARBA00036040"/>
    </source>
</evidence>